<dbReference type="Gene3D" id="1.10.238.10">
    <property type="entry name" value="EF-hand"/>
    <property type="match status" value="1"/>
</dbReference>
<dbReference type="SMART" id="SM00100">
    <property type="entry name" value="cNMP"/>
    <property type="match status" value="2"/>
</dbReference>
<dbReference type="Pfam" id="PF00069">
    <property type="entry name" value="Pkinase"/>
    <property type="match status" value="1"/>
</dbReference>
<evidence type="ECO:0000313" key="10">
    <source>
        <dbReference type="EMBL" id="CAE0756338.1"/>
    </source>
</evidence>
<dbReference type="Pfam" id="PF00027">
    <property type="entry name" value="cNMP_binding"/>
    <property type="match status" value="2"/>
</dbReference>
<dbReference type="InterPro" id="IPR011009">
    <property type="entry name" value="Kinase-like_dom_sf"/>
</dbReference>
<gene>
    <name evidence="10" type="ORF">PCAR00345_LOCUS8932</name>
</gene>
<reference evidence="10" key="1">
    <citation type="submission" date="2021-01" db="EMBL/GenBank/DDBJ databases">
        <authorList>
            <person name="Corre E."/>
            <person name="Pelletier E."/>
            <person name="Niang G."/>
            <person name="Scheremetjew M."/>
            <person name="Finn R."/>
            <person name="Kale V."/>
            <person name="Holt S."/>
            <person name="Cochrane G."/>
            <person name="Meng A."/>
            <person name="Brown T."/>
            <person name="Cohen L."/>
        </authorList>
    </citation>
    <scope>NUCLEOTIDE SEQUENCE</scope>
    <source>
        <strain evidence="10">CCMP645</strain>
    </source>
</reference>
<dbReference type="SMART" id="SM00220">
    <property type="entry name" value="S_TKc"/>
    <property type="match status" value="1"/>
</dbReference>
<name>A0A7S4B738_CHRCT</name>
<proteinExistence type="predicted"/>
<dbReference type="PANTHER" id="PTHR24347">
    <property type="entry name" value="SERINE/THREONINE-PROTEIN KINASE"/>
    <property type="match status" value="1"/>
</dbReference>
<evidence type="ECO:0000259" key="8">
    <source>
        <dbReference type="PROSITE" id="PS50042"/>
    </source>
</evidence>
<evidence type="ECO:0000256" key="2">
    <source>
        <dbReference type="ARBA" id="ARBA00022741"/>
    </source>
</evidence>
<evidence type="ECO:0000256" key="3">
    <source>
        <dbReference type="ARBA" id="ARBA00022840"/>
    </source>
</evidence>
<dbReference type="InterPro" id="IPR011992">
    <property type="entry name" value="EF-hand-dom_pair"/>
</dbReference>
<dbReference type="AlphaFoldDB" id="A0A7S4B738"/>
<dbReference type="CDD" id="cd00051">
    <property type="entry name" value="EFh"/>
    <property type="match status" value="1"/>
</dbReference>
<feature type="domain" description="Cyclic nucleotide-binding" evidence="8">
    <location>
        <begin position="547"/>
        <end position="647"/>
    </location>
</feature>
<feature type="region of interest" description="Disordered" evidence="6">
    <location>
        <begin position="112"/>
        <end position="137"/>
    </location>
</feature>
<dbReference type="InterPro" id="IPR014710">
    <property type="entry name" value="RmlC-like_jellyroll"/>
</dbReference>
<dbReference type="InterPro" id="IPR008271">
    <property type="entry name" value="Ser/Thr_kinase_AS"/>
</dbReference>
<feature type="compositionally biased region" description="Polar residues" evidence="6">
    <location>
        <begin position="112"/>
        <end position="122"/>
    </location>
</feature>
<dbReference type="InterPro" id="IPR017441">
    <property type="entry name" value="Protein_kinase_ATP_BS"/>
</dbReference>
<dbReference type="Pfam" id="PF13405">
    <property type="entry name" value="EF-hand_6"/>
    <property type="match status" value="1"/>
</dbReference>
<evidence type="ECO:0000259" key="7">
    <source>
        <dbReference type="PROSITE" id="PS50011"/>
    </source>
</evidence>
<evidence type="ECO:0000256" key="6">
    <source>
        <dbReference type="SAM" id="MobiDB-lite"/>
    </source>
</evidence>
<feature type="binding site" evidence="5">
    <location>
        <position position="178"/>
    </location>
    <ligand>
        <name>ATP</name>
        <dbReference type="ChEBI" id="CHEBI:30616"/>
    </ligand>
</feature>
<dbReference type="GO" id="GO:0030553">
    <property type="term" value="F:cGMP binding"/>
    <property type="evidence" value="ECO:0007669"/>
    <property type="project" value="UniProtKB-KW"/>
</dbReference>
<dbReference type="PROSITE" id="PS50222">
    <property type="entry name" value="EF_HAND_2"/>
    <property type="match status" value="1"/>
</dbReference>
<dbReference type="SMART" id="SM00054">
    <property type="entry name" value="EFh"/>
    <property type="match status" value="1"/>
</dbReference>
<feature type="domain" description="EF-hand" evidence="9">
    <location>
        <begin position="492"/>
        <end position="527"/>
    </location>
</feature>
<organism evidence="10">
    <name type="scientific">Chrysotila carterae</name>
    <name type="common">Marine alga</name>
    <name type="synonym">Syracosphaera carterae</name>
    <dbReference type="NCBI Taxonomy" id="13221"/>
    <lineage>
        <taxon>Eukaryota</taxon>
        <taxon>Haptista</taxon>
        <taxon>Haptophyta</taxon>
        <taxon>Prymnesiophyceae</taxon>
        <taxon>Isochrysidales</taxon>
        <taxon>Isochrysidaceae</taxon>
        <taxon>Chrysotila</taxon>
    </lineage>
</organism>
<dbReference type="SUPFAM" id="SSF56112">
    <property type="entry name" value="Protein kinase-like (PK-like)"/>
    <property type="match status" value="1"/>
</dbReference>
<feature type="domain" description="Cyclic nucleotide-binding" evidence="8">
    <location>
        <begin position="711"/>
        <end position="815"/>
    </location>
</feature>
<evidence type="ECO:0000259" key="9">
    <source>
        <dbReference type="PROSITE" id="PS50222"/>
    </source>
</evidence>
<dbReference type="CDD" id="cd00038">
    <property type="entry name" value="CAP_ED"/>
    <property type="match status" value="2"/>
</dbReference>
<accession>A0A7S4B738</accession>
<keyword evidence="2 5" id="KW-0547">Nucleotide-binding</keyword>
<evidence type="ECO:0000256" key="1">
    <source>
        <dbReference type="ARBA" id="ARBA00022535"/>
    </source>
</evidence>
<keyword evidence="4" id="KW-0142">cGMP-binding</keyword>
<sequence length="836" mass="92027">MRMARLHGFSPLHGRVAAAAVAATEALAAARVRLRGLHHVNRAHNFEVVLGSAPRLRRVTLRTVLISSCGAACSLAAATSCSASSLDTEAENSSHRTGSLSELTQAIREMYSQKSPSTESNAPEQAESEQPEAVESIVTTPRRLVTDDYELLESLGSGSFAVVRRARCKKTGNIVAIKVVLRENADEEAVRHEAAVLQQVGVHRSIVDLYDFYEAPDAFYLVMEYVAGGELFARLAENGAYSEADAAALLRQVADAIAFLHAQGLCHADIKPENLLLETVPVRRVGGNYANSHADDSDVGGDNEGEVETETLVRLVDFGFSDDMRKADSRPIGTWEYWPPEMFRGVRGLPMDMWSLGVVAYIVLSGYHPFDPESDATQAEMESRIVNAEYDFNDVAWDKISPQGKEVVSRLLEADPASRMTVEQLLQHPWLQHNGAPVAPLPHSDSRLREFRRRTAALRAAIFATIVQEHFLQQSGHSAIQFTKRKGQRSCIETETLASAFRVFDPDNKGYISEEDLKRVMATLGRGGDSEALSSMLAGAAAGDGRTNKRITYGDYVSLMSHTARRHFEPGDYVFREGDEPDGFMLLLSGELQVMKRSPSGKMRPLRVLKAGDFFGETALLTHNRRNTTVFATEPAELLMLSREDFEAGFVAKSRLQRERARGASDQPKYNGADACAHESEPCTGSEALAKEEISHCSDNEGAIAALSFLQMAARMGRESLSRGDVVFREGDVPDRFYIVEEGRVAIEAAALHAHLEAGQCFGEMGLLSGSPRCASVRCDSDACVLRTMRKEDFLALMVRSSALKRELQQVAATRREAYTEFDEQQDEIVLKMARR</sequence>
<keyword evidence="3 5" id="KW-0067">ATP-binding</keyword>
<dbReference type="GO" id="GO:0005509">
    <property type="term" value="F:calcium ion binding"/>
    <property type="evidence" value="ECO:0007669"/>
    <property type="project" value="InterPro"/>
</dbReference>
<dbReference type="InterPro" id="IPR000595">
    <property type="entry name" value="cNMP-bd_dom"/>
</dbReference>
<dbReference type="PROSITE" id="PS00108">
    <property type="entry name" value="PROTEIN_KINASE_ST"/>
    <property type="match status" value="1"/>
</dbReference>
<dbReference type="CDD" id="cd05117">
    <property type="entry name" value="STKc_CAMK"/>
    <property type="match status" value="1"/>
</dbReference>
<dbReference type="PROSITE" id="PS50042">
    <property type="entry name" value="CNMP_BINDING_3"/>
    <property type="match status" value="2"/>
</dbReference>
<evidence type="ECO:0000256" key="4">
    <source>
        <dbReference type="ARBA" id="ARBA00022992"/>
    </source>
</evidence>
<evidence type="ECO:0000256" key="5">
    <source>
        <dbReference type="PROSITE-ProRule" id="PRU10141"/>
    </source>
</evidence>
<keyword evidence="1" id="KW-0140">cGMP</keyword>
<dbReference type="PROSITE" id="PS50011">
    <property type="entry name" value="PROTEIN_KINASE_DOM"/>
    <property type="match status" value="1"/>
</dbReference>
<dbReference type="EMBL" id="HBIZ01014570">
    <property type="protein sequence ID" value="CAE0756338.1"/>
    <property type="molecule type" value="Transcribed_RNA"/>
</dbReference>
<protein>
    <recommendedName>
        <fullName evidence="11">cGMP-dependent protein kinase</fullName>
    </recommendedName>
</protein>
<dbReference type="GO" id="GO:0005524">
    <property type="term" value="F:ATP binding"/>
    <property type="evidence" value="ECO:0007669"/>
    <property type="project" value="UniProtKB-UniRule"/>
</dbReference>
<dbReference type="GO" id="GO:0004672">
    <property type="term" value="F:protein kinase activity"/>
    <property type="evidence" value="ECO:0007669"/>
    <property type="project" value="InterPro"/>
</dbReference>
<dbReference type="SUPFAM" id="SSF51206">
    <property type="entry name" value="cAMP-binding domain-like"/>
    <property type="match status" value="2"/>
</dbReference>
<feature type="domain" description="Protein kinase" evidence="7">
    <location>
        <begin position="149"/>
        <end position="431"/>
    </location>
</feature>
<dbReference type="PROSITE" id="PS00107">
    <property type="entry name" value="PROTEIN_KINASE_ATP"/>
    <property type="match status" value="1"/>
</dbReference>
<evidence type="ECO:0008006" key="11">
    <source>
        <dbReference type="Google" id="ProtNLM"/>
    </source>
</evidence>
<dbReference type="SUPFAM" id="SSF47473">
    <property type="entry name" value="EF-hand"/>
    <property type="match status" value="1"/>
</dbReference>
<dbReference type="Gene3D" id="2.60.120.10">
    <property type="entry name" value="Jelly Rolls"/>
    <property type="match status" value="2"/>
</dbReference>
<dbReference type="InterPro" id="IPR000719">
    <property type="entry name" value="Prot_kinase_dom"/>
</dbReference>
<dbReference type="Gene3D" id="1.10.510.10">
    <property type="entry name" value="Transferase(Phosphotransferase) domain 1"/>
    <property type="match status" value="1"/>
</dbReference>
<dbReference type="InterPro" id="IPR002048">
    <property type="entry name" value="EF_hand_dom"/>
</dbReference>
<dbReference type="InterPro" id="IPR018490">
    <property type="entry name" value="cNMP-bd_dom_sf"/>
</dbReference>